<sequence length="600" mass="67033">MTLTYYGVKSVILERNETTTRWPKMDLTNVRSMEIFRKLGLVQGLREQGVAAHIPYNVRISTGLSRPESITNWFHPSVNEYRIRIADKNDGTMPLEPWQRISQAIFEQWLKGRCDESPLIDARFNHRVEDLQEVENGARVTVTDQKTGLKKIILSHYAVGCDGGSSMVRRSLGIPLHGGPIPAYVLLVHFKSRDLSRLHAQGRFWHLFFVGNEGLTGAAIAQNEVDTWTTHLFLPLEKDSDSISSQEAVETSLGGLHGRYPVKIDRVLVRSTYRPRIAIAQSYSSSNGRILLAGDAAHQNIPTGGYAAVIAGFAEPQLMDSYESERRPVAVDSIEHSGVHMKVHMDVAQILQGRAGALDEDSEEGRKLRRALHEHYQKHNGENIDLGIEMGYRYQSHAIFTEDSQPPKFSPSAYIPSTYPGSRAPHMYLGDGTPIFDHYGKYFSLVEFSDGADYGSDLLLKAAELGWTPIKLVRLAGEDHAYSVWGRRLVLVRPDGHVTWRGDMIKDFAEAQRIVAAIRGVKEVVINAPETAAPPYQNGVNSYSTTPVESAVPPKFTSTVGTDAQTEDYQVERMGDSRFNAKGRPWGAPYCYRHGGMKQQ</sequence>
<dbReference type="Pfam" id="PF01494">
    <property type="entry name" value="FAD_binding_3"/>
    <property type="match status" value="1"/>
</dbReference>
<organism evidence="5 6">
    <name type="scientific">Exophiala oligosperma</name>
    <dbReference type="NCBI Taxonomy" id="215243"/>
    <lineage>
        <taxon>Eukaryota</taxon>
        <taxon>Fungi</taxon>
        <taxon>Dikarya</taxon>
        <taxon>Ascomycota</taxon>
        <taxon>Pezizomycotina</taxon>
        <taxon>Eurotiomycetes</taxon>
        <taxon>Chaetothyriomycetidae</taxon>
        <taxon>Chaetothyriales</taxon>
        <taxon>Herpotrichiellaceae</taxon>
        <taxon>Exophiala</taxon>
    </lineage>
</organism>
<reference evidence="5 6" key="1">
    <citation type="submission" date="2015-01" db="EMBL/GenBank/DDBJ databases">
        <title>The Genome Sequence of Exophiala oligosperma CBS72588.</title>
        <authorList>
            <consortium name="The Broad Institute Genomics Platform"/>
            <person name="Cuomo C."/>
            <person name="de Hoog S."/>
            <person name="Gorbushina A."/>
            <person name="Stielow B."/>
            <person name="Teixiera M."/>
            <person name="Abouelleil A."/>
            <person name="Chapman S.B."/>
            <person name="Priest M."/>
            <person name="Young S.K."/>
            <person name="Wortman J."/>
            <person name="Nusbaum C."/>
            <person name="Birren B."/>
        </authorList>
    </citation>
    <scope>NUCLEOTIDE SEQUENCE [LARGE SCALE GENOMIC DNA]</scope>
    <source>
        <strain evidence="5 6">CBS 72588</strain>
    </source>
</reference>
<evidence type="ECO:0000256" key="2">
    <source>
        <dbReference type="ARBA" id="ARBA00022827"/>
    </source>
</evidence>
<dbReference type="Pfam" id="PF21274">
    <property type="entry name" value="Rng_hyd_C"/>
    <property type="match status" value="1"/>
</dbReference>
<dbReference type="Proteomes" id="UP000053342">
    <property type="component" value="Unassembled WGS sequence"/>
</dbReference>
<protein>
    <recommendedName>
        <fullName evidence="4">FAD-binding domain-containing protein</fullName>
    </recommendedName>
</protein>
<evidence type="ECO:0000259" key="4">
    <source>
        <dbReference type="Pfam" id="PF01494"/>
    </source>
</evidence>
<evidence type="ECO:0000256" key="1">
    <source>
        <dbReference type="ARBA" id="ARBA00022630"/>
    </source>
</evidence>
<dbReference type="Gene3D" id="3.50.50.60">
    <property type="entry name" value="FAD/NAD(P)-binding domain"/>
    <property type="match status" value="1"/>
</dbReference>
<dbReference type="PRINTS" id="PR00420">
    <property type="entry name" value="RNGMNOXGNASE"/>
</dbReference>
<dbReference type="RefSeq" id="XP_016256346.1">
    <property type="nucleotide sequence ID" value="XM_016413251.1"/>
</dbReference>
<keyword evidence="1" id="KW-0285">Flavoprotein</keyword>
<keyword evidence="3" id="KW-0560">Oxidoreductase</keyword>
<dbReference type="InterPro" id="IPR050641">
    <property type="entry name" value="RIFMO-like"/>
</dbReference>
<dbReference type="OrthoDB" id="2096480at2759"/>
<evidence type="ECO:0000313" key="6">
    <source>
        <dbReference type="Proteomes" id="UP000053342"/>
    </source>
</evidence>
<dbReference type="STRING" id="215243.A0A0D2D1P6"/>
<dbReference type="HOGENOM" id="CLU_009665_14_2_1"/>
<keyword evidence="2" id="KW-0274">FAD</keyword>
<dbReference type="PANTHER" id="PTHR43004">
    <property type="entry name" value="TRK SYSTEM POTASSIUM UPTAKE PROTEIN"/>
    <property type="match status" value="1"/>
</dbReference>
<dbReference type="PANTHER" id="PTHR43004:SF21">
    <property type="entry name" value="FAD-BINDING DOMAIN-CONTAINING PROTEIN-RELATED"/>
    <property type="match status" value="1"/>
</dbReference>
<dbReference type="VEuPathDB" id="FungiDB:PV06_11559"/>
<dbReference type="AlphaFoldDB" id="A0A0D2D1P6"/>
<dbReference type="GO" id="GO:0016709">
    <property type="term" value="F:oxidoreductase activity, acting on paired donors, with incorporation or reduction of molecular oxygen, NAD(P)H as one donor, and incorporation of one atom of oxygen"/>
    <property type="evidence" value="ECO:0007669"/>
    <property type="project" value="UniProtKB-ARBA"/>
</dbReference>
<keyword evidence="6" id="KW-1185">Reference proteome</keyword>
<dbReference type="InterPro" id="IPR036188">
    <property type="entry name" value="FAD/NAD-bd_sf"/>
</dbReference>
<evidence type="ECO:0000313" key="5">
    <source>
        <dbReference type="EMBL" id="KIW36130.1"/>
    </source>
</evidence>
<dbReference type="EMBL" id="KN847372">
    <property type="protein sequence ID" value="KIW36130.1"/>
    <property type="molecule type" value="Genomic_DNA"/>
</dbReference>
<gene>
    <name evidence="5" type="ORF">PV06_11559</name>
</gene>
<proteinExistence type="predicted"/>
<name>A0A0D2D1P6_9EURO</name>
<dbReference type="Gene3D" id="3.40.30.120">
    <property type="match status" value="1"/>
</dbReference>
<accession>A0A0D2D1P6</accession>
<dbReference type="Gene3D" id="3.30.9.10">
    <property type="entry name" value="D-Amino Acid Oxidase, subunit A, domain 2"/>
    <property type="match status" value="1"/>
</dbReference>
<dbReference type="GO" id="GO:0071949">
    <property type="term" value="F:FAD binding"/>
    <property type="evidence" value="ECO:0007669"/>
    <property type="project" value="InterPro"/>
</dbReference>
<dbReference type="SUPFAM" id="SSF51905">
    <property type="entry name" value="FAD/NAD(P)-binding domain"/>
    <property type="match status" value="1"/>
</dbReference>
<evidence type="ECO:0000256" key="3">
    <source>
        <dbReference type="ARBA" id="ARBA00023002"/>
    </source>
</evidence>
<dbReference type="GeneID" id="27363633"/>
<feature type="domain" description="FAD-binding" evidence="4">
    <location>
        <begin position="3"/>
        <end position="334"/>
    </location>
</feature>
<dbReference type="InterPro" id="IPR002938">
    <property type="entry name" value="FAD-bd"/>
</dbReference>